<feature type="active site" description="Proton acceptor" evidence="2">
    <location>
        <position position="136"/>
    </location>
</feature>
<feature type="binding site" evidence="3">
    <location>
        <position position="69"/>
    </location>
    <ligand>
        <name>substrate</name>
    </ligand>
</feature>
<evidence type="ECO:0000256" key="1">
    <source>
        <dbReference type="ARBA" id="ARBA00007274"/>
    </source>
</evidence>
<dbReference type="Pfam" id="PF17836">
    <property type="entry name" value="PglD_N"/>
    <property type="match status" value="1"/>
</dbReference>
<accession>A0AA41UCE7</accession>
<feature type="site" description="Increases basicity of active site His" evidence="2">
    <location>
        <position position="137"/>
    </location>
</feature>
<dbReference type="Gene3D" id="3.40.50.20">
    <property type="match status" value="1"/>
</dbReference>
<proteinExistence type="inferred from homology"/>
<comment type="caution">
    <text evidence="5">The sequence shown here is derived from an EMBL/GenBank/DDBJ whole genome shotgun (WGS) entry which is preliminary data.</text>
</comment>
<comment type="similarity">
    <text evidence="1">Belongs to the transferase hexapeptide repeat family.</text>
</comment>
<dbReference type="PANTHER" id="PTHR43300:SF7">
    <property type="entry name" value="UDP-N-ACETYLBACILLOSAMINE N-ACETYLTRANSFERASE"/>
    <property type="match status" value="1"/>
</dbReference>
<protein>
    <submittedName>
        <fullName evidence="5">Acetyltransferase</fullName>
    </submittedName>
</protein>
<dbReference type="Proteomes" id="UP001156140">
    <property type="component" value="Unassembled WGS sequence"/>
</dbReference>
<dbReference type="CDD" id="cd03360">
    <property type="entry name" value="LbH_AT_putative"/>
    <property type="match status" value="1"/>
</dbReference>
<evidence type="ECO:0000256" key="3">
    <source>
        <dbReference type="PIRSR" id="PIRSR620019-2"/>
    </source>
</evidence>
<gene>
    <name evidence="5" type="ORF">ML536_17000</name>
</gene>
<dbReference type="NCBIfam" id="TIGR03570">
    <property type="entry name" value="NeuD_NnaD"/>
    <property type="match status" value="1"/>
</dbReference>
<name>A0AA41UCE7_9HYPH</name>
<dbReference type="InterPro" id="IPR011004">
    <property type="entry name" value="Trimer_LpxA-like_sf"/>
</dbReference>
<sequence>MRLAIYGTGGMARELAPLATERLSAVGDDIVFVDDNPSAPRICNDRPVIDFTELQESQHRSRKIVVAIGDGRVRQRIEERCLAAGLDLSTLIAKSARVYDQVSIGAGSVLCDFAVVTSNVRIGKSFQSNIASHVMHDCIIGDYVTFAPRVSCNGNVHIGDFAYLGAGATIINGKPDEPLTIGEGAVVGMGAVVIRPVPAYGVVVGNPARVVRILPH</sequence>
<keyword evidence="6" id="KW-1185">Reference proteome</keyword>
<dbReference type="PANTHER" id="PTHR43300">
    <property type="entry name" value="ACETYLTRANSFERASE"/>
    <property type="match status" value="1"/>
</dbReference>
<evidence type="ECO:0000259" key="4">
    <source>
        <dbReference type="Pfam" id="PF17836"/>
    </source>
</evidence>
<dbReference type="InterPro" id="IPR050179">
    <property type="entry name" value="Trans_hexapeptide_repeat"/>
</dbReference>
<evidence type="ECO:0000313" key="6">
    <source>
        <dbReference type="Proteomes" id="UP001156140"/>
    </source>
</evidence>
<evidence type="ECO:0000256" key="2">
    <source>
        <dbReference type="PIRSR" id="PIRSR620019-1"/>
    </source>
</evidence>
<dbReference type="EMBL" id="JALAZD010000002">
    <property type="protein sequence ID" value="MCI0128533.1"/>
    <property type="molecule type" value="Genomic_DNA"/>
</dbReference>
<dbReference type="RefSeq" id="WP_182398767.1">
    <property type="nucleotide sequence ID" value="NZ_JAKETQ010000002.1"/>
</dbReference>
<evidence type="ECO:0000313" key="5">
    <source>
        <dbReference type="EMBL" id="MCI0128533.1"/>
    </source>
</evidence>
<dbReference type="Gene3D" id="2.160.10.10">
    <property type="entry name" value="Hexapeptide repeat proteins"/>
    <property type="match status" value="1"/>
</dbReference>
<dbReference type="InterPro" id="IPR041561">
    <property type="entry name" value="PglD_N"/>
</dbReference>
<organism evidence="5 6">
    <name type="scientific">Paradevosia shaoguanensis</name>
    <dbReference type="NCBI Taxonomy" id="1335043"/>
    <lineage>
        <taxon>Bacteria</taxon>
        <taxon>Pseudomonadati</taxon>
        <taxon>Pseudomonadota</taxon>
        <taxon>Alphaproteobacteria</taxon>
        <taxon>Hyphomicrobiales</taxon>
        <taxon>Devosiaceae</taxon>
        <taxon>Paradevosia</taxon>
    </lineage>
</organism>
<dbReference type="AlphaFoldDB" id="A0AA41UCE7"/>
<dbReference type="InterPro" id="IPR020019">
    <property type="entry name" value="AcTrfase_PglD-like"/>
</dbReference>
<dbReference type="SUPFAM" id="SSF51161">
    <property type="entry name" value="Trimeric LpxA-like enzymes"/>
    <property type="match status" value="1"/>
</dbReference>
<feature type="domain" description="PglD N-terminal" evidence="4">
    <location>
        <begin position="2"/>
        <end position="79"/>
    </location>
</feature>
<reference evidence="5" key="1">
    <citation type="submission" date="2022-03" db="EMBL/GenBank/DDBJ databases">
        <title>The complete genome sequence of a Methyloterrigena soli.</title>
        <authorList>
            <person name="Zi Z."/>
        </authorList>
    </citation>
    <scope>NUCLEOTIDE SEQUENCE</scope>
    <source>
        <strain evidence="5">M48</strain>
    </source>
</reference>